<dbReference type="SUPFAM" id="SSF55486">
    <property type="entry name" value="Metalloproteases ('zincins'), catalytic domain"/>
    <property type="match status" value="1"/>
</dbReference>
<dbReference type="InterPro" id="IPR024079">
    <property type="entry name" value="MetalloPept_cat_dom_sf"/>
</dbReference>
<name>A0ABU7LVZ1_9PROT</name>
<sequence>MAVMRLALAGLLTSAFSATAIAQQPIFETDSAFGHLAVSPALYAMEPGDRAILPPLDGTVHEAVLTRIETGQAGGQTWFGQIAGHGAGYSVVFTQGSSATFGTVITPDGSWSLAPDPVTGALAFSPMGAPPEEPDTDLLTLSAELSNAARESLPPGPADAADQPPVPVGSNGTIDIAVVYTAGMEAWYGTGVITRVQHLVNVLDQALVDSDTGLRARLVLALPMPVPWVETTSTLESIDDLVAGASFGNAGTSADVFGSCDGSFGLQCNNDGDLSSLLAVRDGVAADIVVMVRRYWRAQQTYCGVAYLPGGGEGVIDPSEDHILGVGVVGDGPDANGTGANCGDLTFAHEVGHNLGSTHNIENAGGTGVYDFSYGHRYDCSLRTIMAYDSLRSNLTCPANSPPTRSNETWVAAFSNPSLNNCLGLPCGSGPGGWNIPGSNSDNTTALTDNARSMRDQGYQVQFYRHPEAAPVRSAILPYSRTVPAGQPATAFVTIANPAASGSTATGCGLILHGAGTGSFTFQTTDPATNAVTGTANTPVDIPAGGTQSYVISVNLAATTFPSDLRIDARCANRRTAPVITGVNTFRYLATSQALPDMVALAATTAGNGIVELPSATGAAAFSVASVNLATSAEVTVTPELGTGATAVGALEICRTDPATGICLTARAASVTLTAGAGANLTFAIFVRGAGNIAGDPAANRVFVNFRTTANIPVGGTSVAIRTAQ</sequence>
<reference evidence="2 3" key="1">
    <citation type="submission" date="2024-01" db="EMBL/GenBank/DDBJ databases">
        <title>Hyphobacterium bacterium isolated from marine sediment.</title>
        <authorList>
            <person name="Zhao S."/>
        </authorList>
    </citation>
    <scope>NUCLEOTIDE SEQUENCE [LARGE SCALE GENOMIC DNA]</scope>
    <source>
        <strain evidence="2 3">Y60-23</strain>
    </source>
</reference>
<feature type="chain" id="PRO_5045491151" evidence="1">
    <location>
        <begin position="23"/>
        <end position="725"/>
    </location>
</feature>
<evidence type="ECO:0000313" key="2">
    <source>
        <dbReference type="EMBL" id="MEE2565717.1"/>
    </source>
</evidence>
<dbReference type="Proteomes" id="UP001310692">
    <property type="component" value="Unassembled WGS sequence"/>
</dbReference>
<gene>
    <name evidence="2" type="ORF">V0U35_03415</name>
</gene>
<comment type="caution">
    <text evidence="2">The sequence shown here is derived from an EMBL/GenBank/DDBJ whole genome shotgun (WGS) entry which is preliminary data.</text>
</comment>
<accession>A0ABU7LVZ1</accession>
<dbReference type="EMBL" id="JAZDRO010000001">
    <property type="protein sequence ID" value="MEE2565717.1"/>
    <property type="molecule type" value="Genomic_DNA"/>
</dbReference>
<protein>
    <submittedName>
        <fullName evidence="2">M12 family metallo-peptidase</fullName>
    </submittedName>
</protein>
<dbReference type="Gene3D" id="3.40.390.10">
    <property type="entry name" value="Collagenase (Catalytic Domain)"/>
    <property type="match status" value="1"/>
</dbReference>
<keyword evidence="3" id="KW-1185">Reference proteome</keyword>
<dbReference type="RefSeq" id="WP_330195249.1">
    <property type="nucleotide sequence ID" value="NZ_JAZDRO010000001.1"/>
</dbReference>
<keyword evidence="1" id="KW-0732">Signal</keyword>
<feature type="signal peptide" evidence="1">
    <location>
        <begin position="1"/>
        <end position="22"/>
    </location>
</feature>
<dbReference type="Pfam" id="PF13583">
    <property type="entry name" value="Reprolysin_4"/>
    <property type="match status" value="1"/>
</dbReference>
<evidence type="ECO:0000313" key="3">
    <source>
        <dbReference type="Proteomes" id="UP001310692"/>
    </source>
</evidence>
<evidence type="ECO:0000256" key="1">
    <source>
        <dbReference type="SAM" id="SignalP"/>
    </source>
</evidence>
<proteinExistence type="predicted"/>
<organism evidence="2 3">
    <name type="scientific">Hyphobacterium marinum</name>
    <dbReference type="NCBI Taxonomy" id="3116574"/>
    <lineage>
        <taxon>Bacteria</taxon>
        <taxon>Pseudomonadati</taxon>
        <taxon>Pseudomonadota</taxon>
        <taxon>Alphaproteobacteria</taxon>
        <taxon>Maricaulales</taxon>
        <taxon>Maricaulaceae</taxon>
        <taxon>Hyphobacterium</taxon>
    </lineage>
</organism>